<evidence type="ECO:0000313" key="2">
    <source>
        <dbReference type="Proteomes" id="UP000276133"/>
    </source>
</evidence>
<evidence type="ECO:0000313" key="1">
    <source>
        <dbReference type="EMBL" id="RMZ98982.1"/>
    </source>
</evidence>
<comment type="caution">
    <text evidence="1">The sequence shown here is derived from an EMBL/GenBank/DDBJ whole genome shotgun (WGS) entry which is preliminary data.</text>
</comment>
<reference evidence="1 2" key="1">
    <citation type="journal article" date="2018" name="Sci. Rep.">
        <title>Genomic signatures of local adaptation to the degree of environmental predictability in rotifers.</title>
        <authorList>
            <person name="Franch-Gras L."/>
            <person name="Hahn C."/>
            <person name="Garcia-Roger E.M."/>
            <person name="Carmona M.J."/>
            <person name="Serra M."/>
            <person name="Gomez A."/>
        </authorList>
    </citation>
    <scope>NUCLEOTIDE SEQUENCE [LARGE SCALE GENOMIC DNA]</scope>
    <source>
        <strain evidence="1">HYR1</strain>
    </source>
</reference>
<dbReference type="EMBL" id="REGN01010463">
    <property type="protein sequence ID" value="RMZ98982.1"/>
    <property type="molecule type" value="Genomic_DNA"/>
</dbReference>
<protein>
    <submittedName>
        <fullName evidence="1">Uncharacterized protein</fullName>
    </submittedName>
</protein>
<name>A0A3M7PIU0_BRAPC</name>
<accession>A0A3M7PIU0</accession>
<keyword evidence="2" id="KW-1185">Reference proteome</keyword>
<organism evidence="1 2">
    <name type="scientific">Brachionus plicatilis</name>
    <name type="common">Marine rotifer</name>
    <name type="synonym">Brachionus muelleri</name>
    <dbReference type="NCBI Taxonomy" id="10195"/>
    <lineage>
        <taxon>Eukaryota</taxon>
        <taxon>Metazoa</taxon>
        <taxon>Spiralia</taxon>
        <taxon>Gnathifera</taxon>
        <taxon>Rotifera</taxon>
        <taxon>Eurotatoria</taxon>
        <taxon>Monogononta</taxon>
        <taxon>Pseudotrocha</taxon>
        <taxon>Ploima</taxon>
        <taxon>Brachionidae</taxon>
        <taxon>Brachionus</taxon>
    </lineage>
</organism>
<gene>
    <name evidence="1" type="ORF">BpHYR1_030251</name>
</gene>
<proteinExistence type="predicted"/>
<sequence length="66" mass="7704">MMAHSNPKDSDLKIIGFCEVQYKRTEQSFKINSVNAEWCNIQSCINCKNRMKNILGELCFITFKKI</sequence>
<dbReference type="AlphaFoldDB" id="A0A3M7PIU0"/>
<dbReference type="Proteomes" id="UP000276133">
    <property type="component" value="Unassembled WGS sequence"/>
</dbReference>